<keyword evidence="4" id="KW-1185">Reference proteome</keyword>
<protein>
    <submittedName>
        <fullName evidence="3">Formin-2</fullName>
    </submittedName>
</protein>
<dbReference type="PROSITE" id="PS51444">
    <property type="entry name" value="FH2"/>
    <property type="match status" value="1"/>
</dbReference>
<sequence>MACVNLQKMMHQSEVFGRLVDRFQQVQPQGREQVIWLQLFQIVIDELKTVVQLHVPRETANPELLNDPVDPNYQFRIFVDRLKAACIALAKHEPDEPTALQKLWEACLNAEKIVSEWHDQLERSTQNTETANTSIATAPTDGRVSVNLPIEEGEEARVNQRIHQFQKHYSHFDVAPAQRAEDRPRDIRAPTRGRINRVTKTPIEKPELVLIGCTEGRDLDAQIELFEKSGMGPNYVITKDGQLKEFVKAELCAWWGNPACWHGVPPTYSFPGVGTLSEVHYYSISVALEGDGDKDQDEDHQSHFTDQQYKTLVEFISDLQKAYQIKPWNILGLAEVCMPPNRYASPGRHFDWKRLSDVTFDAEPLQHQNGDGTSEDVEKLMIKWGYGLGEGEEATNSIRLASFGYRYGCEGKEQCEMKLRALIDARDQTVKSKGGKGAKGPKSDASAVKGPKGKGKGSSSSTTKPEISPTKAMKPLWWRRLLLGSDIKAAGSIWEKIEDATKCLPIEEFETRFSKTQPAKPCSQAAELETIPVIRVSNASHDRELRLLPPPKEVAESLMNLDDRCLALDELERLQQHVPASMKDLEALKSAMELQPHARLGRMEEYWLAVSQIPACAERMASWHFVRTYRERVRHHTEHLQDLSDMFSSLLNCEALPALLYSILSTGNWLNSGTVDGDAAAFDLKLLPELYEVKGADNSSLQHWIFSEFFDSVDSRAADFLEAFSPMLQNVSRKVLNDEAKVSKGVHLTLEECDEALSGLEAELCRVQDELQRCLEPLDATDPVKRRLQREFTTATASMAAVGQQRDALKVQFGELLKWLQMTETRSADFCLMWDNFLLPPDLLVARHQDAYKNNTFEELFCQGETFSVQEFQAIWELDRTYGLL</sequence>
<dbReference type="PANTHER" id="PTHR45920">
    <property type="entry name" value="FORMIN HOMOLOGY 2 DOMAIN CONTAINING, ISOFORM I"/>
    <property type="match status" value="1"/>
</dbReference>
<dbReference type="SUPFAM" id="SSF101447">
    <property type="entry name" value="Formin homology 2 domain (FH2 domain)"/>
    <property type="match status" value="1"/>
</dbReference>
<accession>A0ABP0H6C0</accession>
<dbReference type="Gene3D" id="1.20.58.2220">
    <property type="entry name" value="Formin, FH2 domain"/>
    <property type="match status" value="1"/>
</dbReference>
<organism evidence="3 4">
    <name type="scientific">Durusdinium trenchii</name>
    <dbReference type="NCBI Taxonomy" id="1381693"/>
    <lineage>
        <taxon>Eukaryota</taxon>
        <taxon>Sar</taxon>
        <taxon>Alveolata</taxon>
        <taxon>Dinophyceae</taxon>
        <taxon>Suessiales</taxon>
        <taxon>Symbiodiniaceae</taxon>
        <taxon>Durusdinium</taxon>
    </lineage>
</organism>
<dbReference type="PANTHER" id="PTHR45920:SF7">
    <property type="entry name" value="FORMIN-G"/>
    <property type="match status" value="1"/>
</dbReference>
<evidence type="ECO:0000313" key="3">
    <source>
        <dbReference type="EMBL" id="CAK8985627.1"/>
    </source>
</evidence>
<comment type="caution">
    <text evidence="3">The sequence shown here is derived from an EMBL/GenBank/DDBJ whole genome shotgun (WGS) entry which is preliminary data.</text>
</comment>
<dbReference type="Gene3D" id="3.40.80.10">
    <property type="entry name" value="Peptidoglycan recognition protein-like"/>
    <property type="match status" value="1"/>
</dbReference>
<reference evidence="3 4" key="1">
    <citation type="submission" date="2024-02" db="EMBL/GenBank/DDBJ databases">
        <authorList>
            <person name="Chen Y."/>
            <person name="Shah S."/>
            <person name="Dougan E. K."/>
            <person name="Thang M."/>
            <person name="Chan C."/>
        </authorList>
    </citation>
    <scope>NUCLEOTIDE SEQUENCE [LARGE SCALE GENOMIC DNA]</scope>
</reference>
<dbReference type="EMBL" id="CAXAMM010000037">
    <property type="protein sequence ID" value="CAK8985627.1"/>
    <property type="molecule type" value="Genomic_DNA"/>
</dbReference>
<feature type="region of interest" description="Disordered" evidence="1">
    <location>
        <begin position="429"/>
        <end position="469"/>
    </location>
</feature>
<feature type="domain" description="FH2" evidence="2">
    <location>
        <begin position="463"/>
        <end position="867"/>
    </location>
</feature>
<dbReference type="Pfam" id="PF01510">
    <property type="entry name" value="Amidase_2"/>
    <property type="match status" value="1"/>
</dbReference>
<dbReference type="Proteomes" id="UP001642464">
    <property type="component" value="Unassembled WGS sequence"/>
</dbReference>
<gene>
    <name evidence="3" type="ORF">SCF082_LOCUS217</name>
</gene>
<dbReference type="InterPro" id="IPR042201">
    <property type="entry name" value="FH2_Formin_sf"/>
</dbReference>
<evidence type="ECO:0000313" key="4">
    <source>
        <dbReference type="Proteomes" id="UP001642464"/>
    </source>
</evidence>
<dbReference type="SUPFAM" id="SSF55846">
    <property type="entry name" value="N-acetylmuramoyl-L-alanine amidase-like"/>
    <property type="match status" value="1"/>
</dbReference>
<proteinExistence type="predicted"/>
<dbReference type="InterPro" id="IPR036505">
    <property type="entry name" value="Amidase/PGRP_sf"/>
</dbReference>
<name>A0ABP0H6C0_9DINO</name>
<dbReference type="InterPro" id="IPR015425">
    <property type="entry name" value="FH2_Formin"/>
</dbReference>
<dbReference type="InterPro" id="IPR002502">
    <property type="entry name" value="Amidase_domain"/>
</dbReference>
<evidence type="ECO:0000256" key="1">
    <source>
        <dbReference type="SAM" id="MobiDB-lite"/>
    </source>
</evidence>
<dbReference type="SMART" id="SM00498">
    <property type="entry name" value="FH2"/>
    <property type="match status" value="1"/>
</dbReference>
<dbReference type="Pfam" id="PF02181">
    <property type="entry name" value="FH2"/>
    <property type="match status" value="1"/>
</dbReference>
<evidence type="ECO:0000259" key="2">
    <source>
        <dbReference type="PROSITE" id="PS51444"/>
    </source>
</evidence>